<name>A0A1Y2FIL4_PROLT</name>
<proteinExistence type="predicted"/>
<evidence type="ECO:0000313" key="2">
    <source>
        <dbReference type="EMBL" id="ORY83812.1"/>
    </source>
</evidence>
<dbReference type="AlphaFoldDB" id="A0A1Y2FIL4"/>
<sequence>MNKEHSVLPSDSSSGSQPLHGLETGNAQAVAGVKGQTKNRAAKKAAKKPSSAPPAISGSALGEIAKKDVSKASVPVAAQKNASKERGETRDSLVRKDLALFNVDQASKRSRSMIRVKVDKRPVKVLCLRMPVGTAPTPELPPLKPIKVQLPGQPQHAICTASPAQSIAAKENTKQERVRRKAGKAGNALERKLSQMILSHQHPRAAERTPSVSRSSCMESAHSRSMSPEAAGFLSMMEATPMPFTEAPGPLSYGYGPQPPLMMQGYPPAMPAQHHHHHHYPPSMSYGQPYPMMQHQPVYMAPNMEYQAIHERKRSSLSGMPMNGMVYYDDMTPAPVAMAGPGSYYGMSDYAAYGYAMPPPDYTNAAMHGSYEAFSPPQ</sequence>
<gene>
    <name evidence="2" type="ORF">BCR37DRAFT_280845</name>
</gene>
<feature type="compositionally biased region" description="Basic and acidic residues" evidence="1">
    <location>
        <begin position="82"/>
        <end position="93"/>
    </location>
</feature>
<reference evidence="2 3" key="1">
    <citation type="submission" date="2016-07" db="EMBL/GenBank/DDBJ databases">
        <title>Pervasive Adenine N6-methylation of Active Genes in Fungi.</title>
        <authorList>
            <consortium name="DOE Joint Genome Institute"/>
            <person name="Mondo S.J."/>
            <person name="Dannebaum R.O."/>
            <person name="Kuo R.C."/>
            <person name="Labutti K."/>
            <person name="Haridas S."/>
            <person name="Kuo A."/>
            <person name="Salamov A."/>
            <person name="Ahrendt S.R."/>
            <person name="Lipzen A."/>
            <person name="Sullivan W."/>
            <person name="Andreopoulos W.B."/>
            <person name="Clum A."/>
            <person name="Lindquist E."/>
            <person name="Daum C."/>
            <person name="Ramamoorthy G.K."/>
            <person name="Gryganskyi A."/>
            <person name="Culley D."/>
            <person name="Magnuson J.K."/>
            <person name="James T.Y."/>
            <person name="O'Malley M.A."/>
            <person name="Stajich J.E."/>
            <person name="Spatafora J.W."/>
            <person name="Visel A."/>
            <person name="Grigoriev I.V."/>
        </authorList>
    </citation>
    <scope>NUCLEOTIDE SEQUENCE [LARGE SCALE GENOMIC DNA]</scope>
    <source>
        <strain evidence="2 3">12-1054</strain>
    </source>
</reference>
<feature type="region of interest" description="Disordered" evidence="1">
    <location>
        <begin position="160"/>
        <end position="186"/>
    </location>
</feature>
<protein>
    <submittedName>
        <fullName evidence="2">Uncharacterized protein</fullName>
    </submittedName>
</protein>
<evidence type="ECO:0000256" key="1">
    <source>
        <dbReference type="SAM" id="MobiDB-lite"/>
    </source>
</evidence>
<evidence type="ECO:0000313" key="3">
    <source>
        <dbReference type="Proteomes" id="UP000193685"/>
    </source>
</evidence>
<dbReference type="GeneID" id="63783429"/>
<dbReference type="Proteomes" id="UP000193685">
    <property type="component" value="Unassembled WGS sequence"/>
</dbReference>
<organism evidence="2 3">
    <name type="scientific">Protomyces lactucae-debilis</name>
    <dbReference type="NCBI Taxonomy" id="2754530"/>
    <lineage>
        <taxon>Eukaryota</taxon>
        <taxon>Fungi</taxon>
        <taxon>Dikarya</taxon>
        <taxon>Ascomycota</taxon>
        <taxon>Taphrinomycotina</taxon>
        <taxon>Taphrinomycetes</taxon>
        <taxon>Taphrinales</taxon>
        <taxon>Protomycetaceae</taxon>
        <taxon>Protomyces</taxon>
    </lineage>
</organism>
<comment type="caution">
    <text evidence="2">The sequence shown here is derived from an EMBL/GenBank/DDBJ whole genome shotgun (WGS) entry which is preliminary data.</text>
</comment>
<feature type="compositionally biased region" description="Low complexity" evidence="1">
    <location>
        <begin position="48"/>
        <end position="60"/>
    </location>
</feature>
<accession>A0A1Y2FIL4</accession>
<dbReference type="EMBL" id="MCFI01000007">
    <property type="protein sequence ID" value="ORY83812.1"/>
    <property type="molecule type" value="Genomic_DNA"/>
</dbReference>
<dbReference type="RefSeq" id="XP_040726107.1">
    <property type="nucleotide sequence ID" value="XM_040866830.1"/>
</dbReference>
<keyword evidence="3" id="KW-1185">Reference proteome</keyword>
<feature type="region of interest" description="Disordered" evidence="1">
    <location>
        <begin position="1"/>
        <end position="93"/>
    </location>
</feature>